<evidence type="ECO:0000313" key="4">
    <source>
        <dbReference type="Proteomes" id="UP000216538"/>
    </source>
</evidence>
<dbReference type="EMBL" id="JH393259">
    <property type="protein sequence ID" value="EHJ91476.1"/>
    <property type="molecule type" value="Genomic_DNA"/>
</dbReference>
<dbReference type="RefSeq" id="WP_007113967.1">
    <property type="nucleotide sequence ID" value="NZ_JH393259.1"/>
</dbReference>
<reference evidence="1 3" key="1">
    <citation type="submission" date="2011-10" db="EMBL/GenBank/DDBJ databases">
        <authorList>
            <person name="Quillaguamn J."/>
            <person name="Guzmn D."/>
            <person name="Balderrama-Subieta A."/>
            <person name="Cardona-Ortuo C."/>
            <person name="Guevara-Martnez M."/>
            <person name="Callisaya-Quispe N."/>
        </authorList>
    </citation>
    <scope>NUCLEOTIDE SEQUENCE [LARGE SCALE GENOMIC DNA]</scope>
    <source>
        <strain evidence="1 3">LC1</strain>
    </source>
</reference>
<accession>A0A265DT67</accession>
<keyword evidence="4" id="KW-1185">Reference proteome</keyword>
<organism evidence="1 3">
    <name type="scientific">Vreelandella boliviensis LC1</name>
    <dbReference type="NCBI Taxonomy" id="1072583"/>
    <lineage>
        <taxon>Bacteria</taxon>
        <taxon>Pseudomonadati</taxon>
        <taxon>Pseudomonadota</taxon>
        <taxon>Gammaproteobacteria</taxon>
        <taxon>Oceanospirillales</taxon>
        <taxon>Halomonadaceae</taxon>
        <taxon>Vreelandella</taxon>
    </lineage>
</organism>
<sequence>MMVLDKKDRFLENVNFAFLSDRLAIEAMGFLDKGLATPSTLFALNNLVQAVVLHDHLIVGLSSMAGSQIPDSTTIREKLGNDISPCIVAPEFDHLGENLNKNVFYWIAPDYLPAIQSTANEIPMLSVLIDFLHVGTINDLVIDEDQFCEQFGVSAYRGGPIRNQQAFNSLQSRLAIQRRESVTPDDLLALRDQAGMVAAGVSISKATGRDFYHSLHERPLIANEMSKHGPKKLLHLMESELYEDSSIGIEDIDIPPFLGMLMTRPGDWVENFWEKALELREEHHNFRRVYGDFQTEWKGANRGEQRKLKLEYDRAWNALLKKEEYLCEKRISHMALQALTTGGKSLADMMVEVDRFDQAISRVGGLVPLWKDMNSITSQNDARKIISEKCSHISSGTEWRGVVQGIHWAQSAIEKART</sequence>
<evidence type="ECO:0000313" key="2">
    <source>
        <dbReference type="EMBL" id="OZT72519.1"/>
    </source>
</evidence>
<evidence type="ECO:0000313" key="3">
    <source>
        <dbReference type="Proteomes" id="UP000005756"/>
    </source>
</evidence>
<evidence type="ECO:0000313" key="1">
    <source>
        <dbReference type="EMBL" id="EHJ91476.1"/>
    </source>
</evidence>
<proteinExistence type="predicted"/>
<dbReference type="AlphaFoldDB" id="A0A265DT67"/>
<dbReference type="EMBL" id="NPEY01000029">
    <property type="protein sequence ID" value="OZT72519.1"/>
    <property type="molecule type" value="Genomic_DNA"/>
</dbReference>
<protein>
    <submittedName>
        <fullName evidence="1">Uncharacterized protein</fullName>
    </submittedName>
</protein>
<dbReference type="Proteomes" id="UP000216538">
    <property type="component" value="Unassembled WGS sequence"/>
</dbReference>
<dbReference type="Proteomes" id="UP000005756">
    <property type="component" value="Unassembled WGS sequence"/>
</dbReference>
<gene>
    <name evidence="2" type="ORF">CE457_18995</name>
    <name evidence="1" type="ORF">KUC_3026</name>
</gene>
<name>A0A265DT67_9GAMM</name>
<reference evidence="2 4" key="2">
    <citation type="submission" date="2017-07" db="EMBL/GenBank/DDBJ databases">
        <title>Shotgun whole genome sequences of three halophilic bacterial isolates.</title>
        <authorList>
            <person name="Pozzo T."/>
            <person name="Higdon S.M."/>
            <person name="Quillaguaman J."/>
        </authorList>
    </citation>
    <scope>NUCLEOTIDE SEQUENCE [LARGE SCALE GENOMIC DNA]</scope>
    <source>
        <strain evidence="2 4">LC1</strain>
    </source>
</reference>